<dbReference type="PANTHER" id="PTHR13947:SF37">
    <property type="entry name" value="LD18367P"/>
    <property type="match status" value="1"/>
</dbReference>
<accession>A0ABW4MMX8</accession>
<dbReference type="InterPro" id="IPR000182">
    <property type="entry name" value="GNAT_dom"/>
</dbReference>
<keyword evidence="4" id="KW-1185">Reference proteome</keyword>
<dbReference type="PANTHER" id="PTHR13947">
    <property type="entry name" value="GNAT FAMILY N-ACETYLTRANSFERASE"/>
    <property type="match status" value="1"/>
</dbReference>
<evidence type="ECO:0000256" key="1">
    <source>
        <dbReference type="ARBA" id="ARBA00022679"/>
    </source>
</evidence>
<gene>
    <name evidence="3" type="ORF">ACFSFW_07420</name>
</gene>
<dbReference type="InterPro" id="IPR050769">
    <property type="entry name" value="NAT_camello-type"/>
</dbReference>
<dbReference type="EC" id="2.3.-.-" evidence="3"/>
<dbReference type="SUPFAM" id="SSF55729">
    <property type="entry name" value="Acyl-CoA N-acyltransferases (Nat)"/>
    <property type="match status" value="1"/>
</dbReference>
<dbReference type="EMBL" id="JBHUEK010000010">
    <property type="protein sequence ID" value="MFD1778494.1"/>
    <property type="molecule type" value="Genomic_DNA"/>
</dbReference>
<reference evidence="4" key="1">
    <citation type="journal article" date="2019" name="Int. J. Syst. Evol. Microbiol.">
        <title>The Global Catalogue of Microorganisms (GCM) 10K type strain sequencing project: providing services to taxonomists for standard genome sequencing and annotation.</title>
        <authorList>
            <consortium name="The Broad Institute Genomics Platform"/>
            <consortium name="The Broad Institute Genome Sequencing Center for Infectious Disease"/>
            <person name="Wu L."/>
            <person name="Ma J."/>
        </authorList>
    </citation>
    <scope>NUCLEOTIDE SEQUENCE [LARGE SCALE GENOMIC DNA]</scope>
    <source>
        <strain evidence="4">CCUG 15531</strain>
    </source>
</reference>
<dbReference type="GO" id="GO:0016746">
    <property type="term" value="F:acyltransferase activity"/>
    <property type="evidence" value="ECO:0007669"/>
    <property type="project" value="UniProtKB-KW"/>
</dbReference>
<name>A0ABW4MMX8_9BACI</name>
<dbReference type="InterPro" id="IPR016181">
    <property type="entry name" value="Acyl_CoA_acyltransferase"/>
</dbReference>
<keyword evidence="1 3" id="KW-0808">Transferase</keyword>
<dbReference type="PROSITE" id="PS51186">
    <property type="entry name" value="GNAT"/>
    <property type="match status" value="1"/>
</dbReference>
<sequence length="146" mass="16972">MIIEPLVAEDLDLVAKLFDDYRSFYNQQSNIQAAKQFLKARLLKEESIIFVAKIDGQCVGFTQLYPTFSSVAMKRAFILNDLYVTENYRRHGIAEKLIERAFDFAKQHDARFIALETGVSNKKAQALYEKVGMAVENDVKHYIYYW</sequence>
<dbReference type="RefSeq" id="WP_388036706.1">
    <property type="nucleotide sequence ID" value="NZ_JBHUEK010000010.1"/>
</dbReference>
<evidence type="ECO:0000313" key="4">
    <source>
        <dbReference type="Proteomes" id="UP001597227"/>
    </source>
</evidence>
<protein>
    <submittedName>
        <fullName evidence="3">GNAT family N-acetyltransferase</fullName>
        <ecNumber evidence="3">2.3.-.-</ecNumber>
    </submittedName>
</protein>
<dbReference type="Pfam" id="PF00583">
    <property type="entry name" value="Acetyltransf_1"/>
    <property type="match status" value="1"/>
</dbReference>
<dbReference type="Proteomes" id="UP001597227">
    <property type="component" value="Unassembled WGS sequence"/>
</dbReference>
<proteinExistence type="predicted"/>
<evidence type="ECO:0000259" key="2">
    <source>
        <dbReference type="PROSITE" id="PS51186"/>
    </source>
</evidence>
<organism evidence="3 4">
    <name type="scientific">Fredinandcohnia salidurans</name>
    <dbReference type="NCBI Taxonomy" id="2595041"/>
    <lineage>
        <taxon>Bacteria</taxon>
        <taxon>Bacillati</taxon>
        <taxon>Bacillota</taxon>
        <taxon>Bacilli</taxon>
        <taxon>Bacillales</taxon>
        <taxon>Bacillaceae</taxon>
        <taxon>Fredinandcohnia</taxon>
    </lineage>
</organism>
<feature type="domain" description="N-acetyltransferase" evidence="2">
    <location>
        <begin position="1"/>
        <end position="146"/>
    </location>
</feature>
<dbReference type="Gene3D" id="3.40.630.30">
    <property type="match status" value="1"/>
</dbReference>
<evidence type="ECO:0000313" key="3">
    <source>
        <dbReference type="EMBL" id="MFD1778494.1"/>
    </source>
</evidence>
<dbReference type="CDD" id="cd04301">
    <property type="entry name" value="NAT_SF"/>
    <property type="match status" value="1"/>
</dbReference>
<keyword evidence="3" id="KW-0012">Acyltransferase</keyword>
<comment type="caution">
    <text evidence="3">The sequence shown here is derived from an EMBL/GenBank/DDBJ whole genome shotgun (WGS) entry which is preliminary data.</text>
</comment>